<evidence type="ECO:0000256" key="2">
    <source>
        <dbReference type="ARBA" id="ARBA00022692"/>
    </source>
</evidence>
<evidence type="ECO:0000256" key="4">
    <source>
        <dbReference type="ARBA" id="ARBA00023136"/>
    </source>
</evidence>
<dbReference type="Proteomes" id="UP000053237">
    <property type="component" value="Unassembled WGS sequence"/>
</dbReference>
<keyword evidence="2 5" id="KW-0812">Transmembrane</keyword>
<gene>
    <name evidence="6" type="ORF">BN9_016740</name>
</gene>
<name>A0A024G2C1_9STRA</name>
<comment type="caution">
    <text evidence="6">The sequence shown here is derived from an EMBL/GenBank/DDBJ whole genome shotgun (WGS) entry which is preliminary data.</text>
</comment>
<sequence>MISNPMQLDQLSLSKSQKIGFLGLCGCRLALVNDTSIDLEWSKRFLSILSKDFLKLDKNDAQAYYPFLDAKSEEPIDPKAFLNLLVEKIDDNQDSLVTGNALHWKIFEQLLWFIVFNIGYDARARTMCRHLAASMEISWSKVIEEETIIGRELYAEAMKISKKKFGGQKKGIWNWKRNMAIGAAAVTGGTLLAVTGGLAAPAISASLAVFGTTGAAIGTAIGSTAGVTATSILFGTTGASVIGFKTDKRTRGVQELCFDLITAGDGMNVYICVTGWLDKDDIQGVEDPFRLAWGDTIEYLRMYQHYHNLKEDAVDTILELYRGREMEFITKLRKMHCQSIDGEPNSADNSRCSMCDEATAATLELVHEEITPSKEQASLLRGWCWKDRFKQADQYCLIWEEKLLLEFGMAMRSITKDKLLSFIDYELIKHTTLAALFAAVTIPRAVFRAFDMIDNIWTLIMNAADQGGKILAKALCQREQGLRPVTLIGYGMGARLIFSCLKELVGINAKASGNSVDGSHTEANCLGIIENAVFLGTPVPASVEEWESIRSVVAGRIINGFSKNDWMLALMYRYQGWAFTCAGIAPLEAKYIENVDLSSIIKGHLEYKYKMAAILDLLHLED</sequence>
<dbReference type="AlphaFoldDB" id="A0A024G2C1"/>
<comment type="subcellular location">
    <subcellularLocation>
        <location evidence="1">Membrane</location>
        <topology evidence="1">Multi-pass membrane protein</topology>
    </subcellularLocation>
</comment>
<evidence type="ECO:0000313" key="6">
    <source>
        <dbReference type="EMBL" id="CCI40890.1"/>
    </source>
</evidence>
<dbReference type="InterPro" id="IPR007941">
    <property type="entry name" value="DUF726"/>
</dbReference>
<feature type="transmembrane region" description="Helical" evidence="5">
    <location>
        <begin position="179"/>
        <end position="203"/>
    </location>
</feature>
<reference evidence="6 7" key="1">
    <citation type="submission" date="2012-05" db="EMBL/GenBank/DDBJ databases">
        <title>Recombination and specialization in a pathogen metapopulation.</title>
        <authorList>
            <person name="Gardiner A."/>
            <person name="Kemen E."/>
            <person name="Schultz-Larsen T."/>
            <person name="MacLean D."/>
            <person name="Van Oosterhout C."/>
            <person name="Jones J.D.G."/>
        </authorList>
    </citation>
    <scope>NUCLEOTIDE SEQUENCE [LARGE SCALE GENOMIC DNA]</scope>
    <source>
        <strain evidence="6 7">Ac Nc2</strain>
    </source>
</reference>
<keyword evidence="4 5" id="KW-0472">Membrane</keyword>
<dbReference type="Pfam" id="PF05277">
    <property type="entry name" value="DUF726"/>
    <property type="match status" value="2"/>
</dbReference>
<evidence type="ECO:0000256" key="5">
    <source>
        <dbReference type="SAM" id="Phobius"/>
    </source>
</evidence>
<keyword evidence="7" id="KW-1185">Reference proteome</keyword>
<evidence type="ECO:0000256" key="3">
    <source>
        <dbReference type="ARBA" id="ARBA00022989"/>
    </source>
</evidence>
<dbReference type="GO" id="GO:0016020">
    <property type="term" value="C:membrane"/>
    <property type="evidence" value="ECO:0007669"/>
    <property type="project" value="UniProtKB-SubCell"/>
</dbReference>
<proteinExistence type="predicted"/>
<dbReference type="EMBL" id="CAIX01000012">
    <property type="protein sequence ID" value="CCI40890.1"/>
    <property type="molecule type" value="Genomic_DNA"/>
</dbReference>
<evidence type="ECO:0000256" key="1">
    <source>
        <dbReference type="ARBA" id="ARBA00004141"/>
    </source>
</evidence>
<keyword evidence="3 5" id="KW-1133">Transmembrane helix</keyword>
<dbReference type="InParanoid" id="A0A024G2C1"/>
<dbReference type="STRING" id="65357.A0A024G2C1"/>
<dbReference type="PANTHER" id="PTHR17920">
    <property type="entry name" value="TRANSMEMBRANE AND COILED-COIL DOMAIN-CONTAINING PROTEIN 4 TMCO4"/>
    <property type="match status" value="1"/>
</dbReference>
<dbReference type="OrthoDB" id="277931at2759"/>
<feature type="transmembrane region" description="Helical" evidence="5">
    <location>
        <begin position="215"/>
        <end position="244"/>
    </location>
</feature>
<organism evidence="6 7">
    <name type="scientific">Albugo candida</name>
    <dbReference type="NCBI Taxonomy" id="65357"/>
    <lineage>
        <taxon>Eukaryota</taxon>
        <taxon>Sar</taxon>
        <taxon>Stramenopiles</taxon>
        <taxon>Oomycota</taxon>
        <taxon>Peronosporomycetes</taxon>
        <taxon>Albuginales</taxon>
        <taxon>Albuginaceae</taxon>
        <taxon>Albugo</taxon>
    </lineage>
</organism>
<accession>A0A024G2C1</accession>
<evidence type="ECO:0008006" key="8">
    <source>
        <dbReference type="Google" id="ProtNLM"/>
    </source>
</evidence>
<protein>
    <recommendedName>
        <fullName evidence="8">DUF726 domain-containing protein</fullName>
    </recommendedName>
</protein>
<evidence type="ECO:0000313" key="7">
    <source>
        <dbReference type="Proteomes" id="UP000053237"/>
    </source>
</evidence>
<dbReference type="PANTHER" id="PTHR17920:SF3">
    <property type="entry name" value="TRANSMEMBRANE AND COILED-COIL DOMAIN-CONTAINING PROTEIN 4"/>
    <property type="match status" value="1"/>
</dbReference>